<organism evidence="5 6">
    <name type="scientific">Parasponia andersonii</name>
    <name type="common">Sponia andersonii</name>
    <dbReference type="NCBI Taxonomy" id="3476"/>
    <lineage>
        <taxon>Eukaryota</taxon>
        <taxon>Viridiplantae</taxon>
        <taxon>Streptophyta</taxon>
        <taxon>Embryophyta</taxon>
        <taxon>Tracheophyta</taxon>
        <taxon>Spermatophyta</taxon>
        <taxon>Magnoliopsida</taxon>
        <taxon>eudicotyledons</taxon>
        <taxon>Gunneridae</taxon>
        <taxon>Pentapetalae</taxon>
        <taxon>rosids</taxon>
        <taxon>fabids</taxon>
        <taxon>Rosales</taxon>
        <taxon>Cannabaceae</taxon>
        <taxon>Parasponia</taxon>
    </lineage>
</organism>
<dbReference type="GO" id="GO:0006508">
    <property type="term" value="P:proteolysis"/>
    <property type="evidence" value="ECO:0007669"/>
    <property type="project" value="UniProtKB-KW"/>
</dbReference>
<dbReference type="OrthoDB" id="1053983at2759"/>
<protein>
    <submittedName>
        <fullName evidence="5">Ulp1 protease family, C-terminal catalytic domain containing protein</fullName>
    </submittedName>
</protein>
<dbReference type="GO" id="GO:0008234">
    <property type="term" value="F:cysteine-type peptidase activity"/>
    <property type="evidence" value="ECO:0007669"/>
    <property type="project" value="InterPro"/>
</dbReference>
<evidence type="ECO:0000313" key="5">
    <source>
        <dbReference type="EMBL" id="PON70914.1"/>
    </source>
</evidence>
<reference evidence="6" key="1">
    <citation type="submission" date="2016-06" db="EMBL/GenBank/DDBJ databases">
        <title>Parallel loss of symbiosis genes in relatives of nitrogen-fixing non-legume Parasponia.</title>
        <authorList>
            <person name="Van Velzen R."/>
            <person name="Holmer R."/>
            <person name="Bu F."/>
            <person name="Rutten L."/>
            <person name="Van Zeijl A."/>
            <person name="Liu W."/>
            <person name="Santuari L."/>
            <person name="Cao Q."/>
            <person name="Sharma T."/>
            <person name="Shen D."/>
            <person name="Roswanjaya Y."/>
            <person name="Wardhani T."/>
            <person name="Kalhor M.S."/>
            <person name="Jansen J."/>
            <person name="Van den Hoogen J."/>
            <person name="Gungor B."/>
            <person name="Hartog M."/>
            <person name="Hontelez J."/>
            <person name="Verver J."/>
            <person name="Yang W.-C."/>
            <person name="Schijlen E."/>
            <person name="Repin R."/>
            <person name="Schilthuizen M."/>
            <person name="Schranz E."/>
            <person name="Heidstra R."/>
            <person name="Miyata K."/>
            <person name="Fedorova E."/>
            <person name="Kohlen W."/>
            <person name="Bisseling T."/>
            <person name="Smit S."/>
            <person name="Geurts R."/>
        </authorList>
    </citation>
    <scope>NUCLEOTIDE SEQUENCE [LARGE SCALE GENOMIC DNA]</scope>
    <source>
        <strain evidence="6">cv. WU1-14</strain>
    </source>
</reference>
<dbReference type="Proteomes" id="UP000237105">
    <property type="component" value="Unassembled WGS sequence"/>
</dbReference>
<sequence>MQGIASLNNESDDLIGYIFMPEFIIYINGEKPLRGKDWENAHTIYILFNLENRHWISLAVQLDKWTILVFDNKIKMFKDSELEQFLEPFRWMIPYMMHQSSKFERYNNKMLEPFTGQRIHDIP</sequence>
<comment type="similarity">
    <text evidence="1">Belongs to the peptidase C48 family.</text>
</comment>
<keyword evidence="3" id="KW-0378">Hydrolase</keyword>
<name>A0A2P5DC83_PARAD</name>
<accession>A0A2P5DC83</accession>
<evidence type="ECO:0000256" key="2">
    <source>
        <dbReference type="ARBA" id="ARBA00022670"/>
    </source>
</evidence>
<keyword evidence="6" id="KW-1185">Reference proteome</keyword>
<comment type="caution">
    <text evidence="5">The sequence shown here is derived from an EMBL/GenBank/DDBJ whole genome shotgun (WGS) entry which is preliminary data.</text>
</comment>
<dbReference type="InterPro" id="IPR038765">
    <property type="entry name" value="Papain-like_cys_pep_sf"/>
</dbReference>
<dbReference type="Pfam" id="PF02902">
    <property type="entry name" value="Peptidase_C48"/>
    <property type="match status" value="1"/>
</dbReference>
<evidence type="ECO:0000256" key="1">
    <source>
        <dbReference type="ARBA" id="ARBA00005234"/>
    </source>
</evidence>
<feature type="domain" description="Ubiquitin-like protease family profile" evidence="4">
    <location>
        <begin position="31"/>
        <end position="123"/>
    </location>
</feature>
<dbReference type="EMBL" id="JXTB01000047">
    <property type="protein sequence ID" value="PON70914.1"/>
    <property type="molecule type" value="Genomic_DNA"/>
</dbReference>
<evidence type="ECO:0000256" key="3">
    <source>
        <dbReference type="ARBA" id="ARBA00022801"/>
    </source>
</evidence>
<dbReference type="AlphaFoldDB" id="A0A2P5DC83"/>
<evidence type="ECO:0000313" key="6">
    <source>
        <dbReference type="Proteomes" id="UP000237105"/>
    </source>
</evidence>
<dbReference type="SUPFAM" id="SSF54001">
    <property type="entry name" value="Cysteine proteinases"/>
    <property type="match status" value="1"/>
</dbReference>
<dbReference type="InterPro" id="IPR003653">
    <property type="entry name" value="Peptidase_C48_C"/>
</dbReference>
<proteinExistence type="inferred from homology"/>
<keyword evidence="2 5" id="KW-0645">Protease</keyword>
<evidence type="ECO:0000259" key="4">
    <source>
        <dbReference type="Pfam" id="PF02902"/>
    </source>
</evidence>
<gene>
    <name evidence="5" type="ORF">PanWU01x14_076240</name>
</gene>